<dbReference type="Proteomes" id="UP001180020">
    <property type="component" value="Unassembled WGS sequence"/>
</dbReference>
<accession>A0AAV9EXH8</accession>
<dbReference type="EMBL" id="JAUJYO010000005">
    <property type="protein sequence ID" value="KAK1316897.1"/>
    <property type="molecule type" value="Genomic_DNA"/>
</dbReference>
<organism evidence="1 2">
    <name type="scientific">Acorus calamus</name>
    <name type="common">Sweet flag</name>
    <dbReference type="NCBI Taxonomy" id="4465"/>
    <lineage>
        <taxon>Eukaryota</taxon>
        <taxon>Viridiplantae</taxon>
        <taxon>Streptophyta</taxon>
        <taxon>Embryophyta</taxon>
        <taxon>Tracheophyta</taxon>
        <taxon>Spermatophyta</taxon>
        <taxon>Magnoliopsida</taxon>
        <taxon>Liliopsida</taxon>
        <taxon>Acoraceae</taxon>
        <taxon>Acorus</taxon>
    </lineage>
</organism>
<comment type="caution">
    <text evidence="1">The sequence shown here is derived from an EMBL/GenBank/DDBJ whole genome shotgun (WGS) entry which is preliminary data.</text>
</comment>
<reference evidence="1" key="1">
    <citation type="journal article" date="2023" name="Nat. Commun.">
        <title>Diploid and tetraploid genomes of Acorus and the evolution of monocots.</title>
        <authorList>
            <person name="Ma L."/>
            <person name="Liu K.W."/>
            <person name="Li Z."/>
            <person name="Hsiao Y.Y."/>
            <person name="Qi Y."/>
            <person name="Fu T."/>
            <person name="Tang G.D."/>
            <person name="Zhang D."/>
            <person name="Sun W.H."/>
            <person name="Liu D.K."/>
            <person name="Li Y."/>
            <person name="Chen G.Z."/>
            <person name="Liu X.D."/>
            <person name="Liao X.Y."/>
            <person name="Jiang Y.T."/>
            <person name="Yu X."/>
            <person name="Hao Y."/>
            <person name="Huang J."/>
            <person name="Zhao X.W."/>
            <person name="Ke S."/>
            <person name="Chen Y.Y."/>
            <person name="Wu W.L."/>
            <person name="Hsu J.L."/>
            <person name="Lin Y.F."/>
            <person name="Huang M.D."/>
            <person name="Li C.Y."/>
            <person name="Huang L."/>
            <person name="Wang Z.W."/>
            <person name="Zhao X."/>
            <person name="Zhong W.Y."/>
            <person name="Peng D.H."/>
            <person name="Ahmad S."/>
            <person name="Lan S."/>
            <person name="Zhang J.S."/>
            <person name="Tsai W.C."/>
            <person name="Van de Peer Y."/>
            <person name="Liu Z.J."/>
        </authorList>
    </citation>
    <scope>NUCLEOTIDE SEQUENCE</scope>
    <source>
        <strain evidence="1">CP</strain>
    </source>
</reference>
<reference evidence="1" key="2">
    <citation type="submission" date="2023-06" db="EMBL/GenBank/DDBJ databases">
        <authorList>
            <person name="Ma L."/>
            <person name="Liu K.-W."/>
            <person name="Li Z."/>
            <person name="Hsiao Y.-Y."/>
            <person name="Qi Y."/>
            <person name="Fu T."/>
            <person name="Tang G."/>
            <person name="Zhang D."/>
            <person name="Sun W.-H."/>
            <person name="Liu D.-K."/>
            <person name="Li Y."/>
            <person name="Chen G.-Z."/>
            <person name="Liu X.-D."/>
            <person name="Liao X.-Y."/>
            <person name="Jiang Y.-T."/>
            <person name="Yu X."/>
            <person name="Hao Y."/>
            <person name="Huang J."/>
            <person name="Zhao X.-W."/>
            <person name="Ke S."/>
            <person name="Chen Y.-Y."/>
            <person name="Wu W.-L."/>
            <person name="Hsu J.-L."/>
            <person name="Lin Y.-F."/>
            <person name="Huang M.-D."/>
            <person name="Li C.-Y."/>
            <person name="Huang L."/>
            <person name="Wang Z.-W."/>
            <person name="Zhao X."/>
            <person name="Zhong W.-Y."/>
            <person name="Peng D.-H."/>
            <person name="Ahmad S."/>
            <person name="Lan S."/>
            <person name="Zhang J.-S."/>
            <person name="Tsai W.-C."/>
            <person name="Van De Peer Y."/>
            <person name="Liu Z.-J."/>
        </authorList>
    </citation>
    <scope>NUCLEOTIDE SEQUENCE</scope>
    <source>
        <strain evidence="1">CP</strain>
        <tissue evidence="1">Leaves</tissue>
    </source>
</reference>
<protein>
    <submittedName>
        <fullName evidence="1">Uncharacterized protein</fullName>
    </submittedName>
</protein>
<dbReference type="PANTHER" id="PTHR31587:SF4">
    <property type="entry name" value="TRANSMEMBRANE PROTEIN (DUF2215)"/>
    <property type="match status" value="1"/>
</dbReference>
<keyword evidence="2" id="KW-1185">Reference proteome</keyword>
<proteinExistence type="predicted"/>
<evidence type="ECO:0000313" key="2">
    <source>
        <dbReference type="Proteomes" id="UP001180020"/>
    </source>
</evidence>
<name>A0AAV9EXH8_ACOCL</name>
<evidence type="ECO:0000313" key="1">
    <source>
        <dbReference type="EMBL" id="KAK1316897.1"/>
    </source>
</evidence>
<dbReference type="AlphaFoldDB" id="A0AAV9EXH8"/>
<dbReference type="PANTHER" id="PTHR31587">
    <property type="entry name" value="TRANSMEMBRANE PROTEIN (DUF2215)"/>
    <property type="match status" value="1"/>
</dbReference>
<sequence length="75" mass="9020">MYYSSFHKTPDRKRFSKKEWEEFTPDSTKKALQDLVSTPDFSEWAIAHADRITLTPPADSNIATNQQKRRWFHWF</sequence>
<gene>
    <name evidence="1" type="ORF">QJS10_CPA05g01193</name>
</gene>